<dbReference type="GO" id="GO:0022625">
    <property type="term" value="C:cytosolic large ribosomal subunit"/>
    <property type="evidence" value="ECO:0007669"/>
    <property type="project" value="TreeGrafter"/>
</dbReference>
<dbReference type="InterPro" id="IPR036351">
    <property type="entry name" value="Ribosomal_eL32_sf"/>
</dbReference>
<dbReference type="InterPro" id="IPR023654">
    <property type="entry name" value="Ribosomal_eL32_arc"/>
</dbReference>
<evidence type="ECO:0000313" key="6">
    <source>
        <dbReference type="EMBL" id="AGB50177.1"/>
    </source>
</evidence>
<keyword evidence="7" id="KW-1185">Reference proteome</keyword>
<organism evidence="6 7">
    <name type="scientific">Methanomethylovorans hollandica (strain DSM 15978 / NBRC 107637 / DMS1)</name>
    <dbReference type="NCBI Taxonomy" id="867904"/>
    <lineage>
        <taxon>Archaea</taxon>
        <taxon>Methanobacteriati</taxon>
        <taxon>Methanobacteriota</taxon>
        <taxon>Stenosarchaea group</taxon>
        <taxon>Methanomicrobia</taxon>
        <taxon>Methanosarcinales</taxon>
        <taxon>Methanosarcinaceae</taxon>
        <taxon>Methanomethylovorans</taxon>
    </lineage>
</organism>
<reference evidence="7" key="1">
    <citation type="submission" date="2012-02" db="EMBL/GenBank/DDBJ databases">
        <title>Complete sequence of chromosome of Methanomethylovorans hollandica DSM 15978.</title>
        <authorList>
            <person name="Lucas S."/>
            <person name="Copeland A."/>
            <person name="Lapidus A."/>
            <person name="Glavina del Rio T."/>
            <person name="Dalin E."/>
            <person name="Tice H."/>
            <person name="Bruce D."/>
            <person name="Goodwin L."/>
            <person name="Pitluck S."/>
            <person name="Peters L."/>
            <person name="Mikhailova N."/>
            <person name="Held B."/>
            <person name="Kyrpides N."/>
            <person name="Mavromatis K."/>
            <person name="Ivanova N."/>
            <person name="Brettin T."/>
            <person name="Detter J.C."/>
            <person name="Han C."/>
            <person name="Larimer F."/>
            <person name="Land M."/>
            <person name="Hauser L."/>
            <person name="Markowitz V."/>
            <person name="Cheng J.-F."/>
            <person name="Hugenholtz P."/>
            <person name="Woyke T."/>
            <person name="Wu D."/>
            <person name="Spring S."/>
            <person name="Schroeder M."/>
            <person name="Brambilla E."/>
            <person name="Klenk H.-P."/>
            <person name="Eisen J.A."/>
        </authorList>
    </citation>
    <scope>NUCLEOTIDE SEQUENCE [LARGE SCALE GENOMIC DNA]</scope>
    <source>
        <strain evidence="7">DSM 15978 / NBRC 107637 / DMS1</strain>
    </source>
</reference>
<dbReference type="SUPFAM" id="SSF52042">
    <property type="entry name" value="Ribosomal protein L32e"/>
    <property type="match status" value="1"/>
</dbReference>
<evidence type="ECO:0000256" key="5">
    <source>
        <dbReference type="ARBA" id="ARBA00035377"/>
    </source>
</evidence>
<evidence type="ECO:0000256" key="1">
    <source>
        <dbReference type="ARBA" id="ARBA00008431"/>
    </source>
</evidence>
<dbReference type="EMBL" id="CP003362">
    <property type="protein sequence ID" value="AGB50177.1"/>
    <property type="molecule type" value="Genomic_DNA"/>
</dbReference>
<evidence type="ECO:0000256" key="2">
    <source>
        <dbReference type="ARBA" id="ARBA00022980"/>
    </source>
</evidence>
<dbReference type="PANTHER" id="PTHR23413:SF1">
    <property type="entry name" value="RIBOSOMAL PROTEIN L32"/>
    <property type="match status" value="1"/>
</dbReference>
<keyword evidence="3" id="KW-0687">Ribonucleoprotein</keyword>
<dbReference type="GeneID" id="14406521"/>
<dbReference type="Proteomes" id="UP000010866">
    <property type="component" value="Chromosome"/>
</dbReference>
<dbReference type="AlphaFoldDB" id="L0KXI4"/>
<sequence length="147" mass="16237">MEDNITSSSSVTVNCGVSMDAEGKRLFKVRKVQKAKKPQFKRTDCHKYKRLDSNWRIPRGLQSKKRKGFVSKGAHAQVGYGSPVMVKGLHPSGYSEIMVETLIDFSSLDANTVAIRIAAKVGARKKAMIEEKAVSLGIKILNPSRSE</sequence>
<gene>
    <name evidence="6" type="ordered locus">Metho_2008</name>
</gene>
<evidence type="ECO:0000256" key="4">
    <source>
        <dbReference type="ARBA" id="ARBA00035229"/>
    </source>
</evidence>
<protein>
    <recommendedName>
        <fullName evidence="4">Large ribosomal subunit protein eL32</fullName>
    </recommendedName>
    <alternativeName>
        <fullName evidence="5">50S ribosomal protein L32e</fullName>
    </alternativeName>
</protein>
<evidence type="ECO:0000256" key="3">
    <source>
        <dbReference type="ARBA" id="ARBA00023274"/>
    </source>
</evidence>
<evidence type="ECO:0000313" key="7">
    <source>
        <dbReference type="Proteomes" id="UP000010866"/>
    </source>
</evidence>
<accession>L0KXI4</accession>
<dbReference type="NCBIfam" id="NF006332">
    <property type="entry name" value="PRK08562.1"/>
    <property type="match status" value="1"/>
</dbReference>
<dbReference type="GO" id="GO:0003735">
    <property type="term" value="F:structural constituent of ribosome"/>
    <property type="evidence" value="ECO:0007669"/>
    <property type="project" value="InterPro"/>
</dbReference>
<dbReference type="InterPro" id="IPR001515">
    <property type="entry name" value="Ribosomal_eL32"/>
</dbReference>
<dbReference type="RefSeq" id="WP_015325342.1">
    <property type="nucleotide sequence ID" value="NC_019977.1"/>
</dbReference>
<comment type="similarity">
    <text evidence="1">Belongs to the eukaryotic ribosomal protein eL32 family.</text>
</comment>
<dbReference type="STRING" id="867904.Metho_2008"/>
<dbReference type="HOGENOM" id="CLU_071479_3_1_2"/>
<name>L0KXI4_METHD</name>
<dbReference type="PANTHER" id="PTHR23413">
    <property type="entry name" value="60S RIBOSOMAL PROTEIN L32 AND DNA-DIRECTED RNA POLYMERASE II, SUBUNIT N"/>
    <property type="match status" value="1"/>
</dbReference>
<dbReference type="KEGG" id="mhz:Metho_2008"/>
<dbReference type="GO" id="GO:0006412">
    <property type="term" value="P:translation"/>
    <property type="evidence" value="ECO:0007669"/>
    <property type="project" value="InterPro"/>
</dbReference>
<proteinExistence type="inferred from homology"/>
<dbReference type="SMART" id="SM01393">
    <property type="entry name" value="Ribosomal_L32e"/>
    <property type="match status" value="1"/>
</dbReference>
<dbReference type="Pfam" id="PF01655">
    <property type="entry name" value="Ribosomal_L32e"/>
    <property type="match status" value="1"/>
</dbReference>
<keyword evidence="2 6" id="KW-0689">Ribosomal protein</keyword>
<dbReference type="CDD" id="cd00513">
    <property type="entry name" value="Ribosomal_L32_L32e"/>
    <property type="match status" value="1"/>
</dbReference>